<feature type="transmembrane region" description="Helical" evidence="2">
    <location>
        <begin position="12"/>
        <end position="31"/>
    </location>
</feature>
<feature type="transmembrane region" description="Helical" evidence="2">
    <location>
        <begin position="61"/>
        <end position="81"/>
    </location>
</feature>
<evidence type="ECO:0000313" key="4">
    <source>
        <dbReference type="Proteomes" id="UP001223144"/>
    </source>
</evidence>
<evidence type="ECO:0000313" key="3">
    <source>
        <dbReference type="EMBL" id="MDH2394077.1"/>
    </source>
</evidence>
<keyword evidence="2" id="KW-1133">Transmembrane helix</keyword>
<reference evidence="3 4" key="1">
    <citation type="submission" date="2023-04" db="EMBL/GenBank/DDBJ databases">
        <title>Streptomyces chengmaiensis sp. nov. isolated from the stem of mangrove plant in Hainan.</title>
        <authorList>
            <person name="Huang X."/>
            <person name="Zhou S."/>
            <person name="Chu X."/>
            <person name="Xie Y."/>
            <person name="Lin Y."/>
        </authorList>
    </citation>
    <scope>NUCLEOTIDE SEQUENCE [LARGE SCALE GENOMIC DNA]</scope>
    <source>
        <strain evidence="3 4">HNM0663</strain>
    </source>
</reference>
<evidence type="ECO:0000256" key="2">
    <source>
        <dbReference type="SAM" id="Phobius"/>
    </source>
</evidence>
<evidence type="ECO:0000256" key="1">
    <source>
        <dbReference type="SAM" id="Coils"/>
    </source>
</evidence>
<dbReference type="EMBL" id="JARWBG010000105">
    <property type="protein sequence ID" value="MDH2394077.1"/>
    <property type="molecule type" value="Genomic_DNA"/>
</dbReference>
<feature type="coiled-coil region" evidence="1">
    <location>
        <begin position="115"/>
        <end position="142"/>
    </location>
</feature>
<gene>
    <name evidence="3" type="ORF">QCN29_36130</name>
</gene>
<organism evidence="3 4">
    <name type="scientific">Streptomyces chengmaiensis</name>
    <dbReference type="NCBI Taxonomy" id="3040919"/>
    <lineage>
        <taxon>Bacteria</taxon>
        <taxon>Bacillati</taxon>
        <taxon>Actinomycetota</taxon>
        <taxon>Actinomycetes</taxon>
        <taxon>Kitasatosporales</taxon>
        <taxon>Streptomycetaceae</taxon>
        <taxon>Streptomyces</taxon>
    </lineage>
</organism>
<accession>A0ABT6HZG7</accession>
<keyword evidence="1" id="KW-0175">Coiled coil</keyword>
<protein>
    <submittedName>
        <fullName evidence="3">Uncharacterized protein</fullName>
    </submittedName>
</protein>
<dbReference type="Proteomes" id="UP001223144">
    <property type="component" value="Unassembled WGS sequence"/>
</dbReference>
<dbReference type="RefSeq" id="WP_279933499.1">
    <property type="nucleotide sequence ID" value="NZ_JARWBG010000105.1"/>
</dbReference>
<keyword evidence="2" id="KW-0472">Membrane</keyword>
<proteinExistence type="predicted"/>
<name>A0ABT6HZG7_9ACTN</name>
<comment type="caution">
    <text evidence="3">The sequence shown here is derived from an EMBL/GenBank/DDBJ whole genome shotgun (WGS) entry which is preliminary data.</text>
</comment>
<sequence>MRRALDEQIADTLQVISVLLVFFFAYFSYAVSRYTQLSEERQRVEAKLNRRIEEYASCRKLLCLALLATIPLVSLLTPLFVRVVQNWIWSNAVRTGLSLVYASILAIGAAVVLLIRKANRSIANMRQTIATEKKRIEDEKRERVEK</sequence>
<feature type="transmembrane region" description="Helical" evidence="2">
    <location>
        <begin position="93"/>
        <end position="115"/>
    </location>
</feature>
<keyword evidence="4" id="KW-1185">Reference proteome</keyword>
<keyword evidence="2" id="KW-0812">Transmembrane</keyword>